<feature type="transmembrane region" description="Helical" evidence="1">
    <location>
        <begin position="95"/>
        <end position="117"/>
    </location>
</feature>
<reference evidence="2" key="1">
    <citation type="submission" date="2020-05" db="EMBL/GenBank/DDBJ databases">
        <title>Mycena genomes resolve the evolution of fungal bioluminescence.</title>
        <authorList>
            <person name="Tsai I.J."/>
        </authorList>
    </citation>
    <scope>NUCLEOTIDE SEQUENCE</scope>
    <source>
        <strain evidence="2">110903Hualien_Pintung</strain>
    </source>
</reference>
<feature type="transmembrane region" description="Helical" evidence="1">
    <location>
        <begin position="124"/>
        <end position="145"/>
    </location>
</feature>
<sequence length="246" mass="27149">MAPSSIVFGNLLATILEAALFGLYTVLFVTVLYLFQSRERRPHQVVLIGLVVQFLALLGHWINTFYQALHAIGHLDSDAATAYYNSPSLSFRLDMVLFGVVTFATNVVMIHRVYVVFLRRIAPVVLPLAHLLGQLVAASGIVYSLLKSQPGEEFSDLAVFWSPWVIAYLGISIVISVHTSCMIIRKLLRLRKAFPAEVLLSGSGRTSFVVRVFLFGCESHLCGIQSICANLAECAALQTYVPSPYL</sequence>
<feature type="transmembrane region" description="Helical" evidence="1">
    <location>
        <begin position="6"/>
        <end position="33"/>
    </location>
</feature>
<dbReference type="EMBL" id="JACAZE010000010">
    <property type="protein sequence ID" value="KAF7305464.1"/>
    <property type="molecule type" value="Genomic_DNA"/>
</dbReference>
<evidence type="ECO:0000313" key="2">
    <source>
        <dbReference type="EMBL" id="KAF7305464.1"/>
    </source>
</evidence>
<feature type="transmembrane region" description="Helical" evidence="1">
    <location>
        <begin position="165"/>
        <end position="184"/>
    </location>
</feature>
<keyword evidence="1" id="KW-0812">Transmembrane</keyword>
<evidence type="ECO:0000313" key="3">
    <source>
        <dbReference type="Proteomes" id="UP000613580"/>
    </source>
</evidence>
<proteinExistence type="predicted"/>
<comment type="caution">
    <text evidence="2">The sequence shown here is derived from an EMBL/GenBank/DDBJ whole genome shotgun (WGS) entry which is preliminary data.</text>
</comment>
<gene>
    <name evidence="2" type="ORF">HMN09_00799100</name>
</gene>
<evidence type="ECO:0000256" key="1">
    <source>
        <dbReference type="SAM" id="Phobius"/>
    </source>
</evidence>
<dbReference type="Proteomes" id="UP000613580">
    <property type="component" value="Unassembled WGS sequence"/>
</dbReference>
<accession>A0A8H6SU77</accession>
<dbReference type="OrthoDB" id="3041822at2759"/>
<dbReference type="AlphaFoldDB" id="A0A8H6SU77"/>
<keyword evidence="3" id="KW-1185">Reference proteome</keyword>
<feature type="transmembrane region" description="Helical" evidence="1">
    <location>
        <begin position="45"/>
        <end position="62"/>
    </location>
</feature>
<organism evidence="2 3">
    <name type="scientific">Mycena chlorophos</name>
    <name type="common">Agaric fungus</name>
    <name type="synonym">Agaricus chlorophos</name>
    <dbReference type="NCBI Taxonomy" id="658473"/>
    <lineage>
        <taxon>Eukaryota</taxon>
        <taxon>Fungi</taxon>
        <taxon>Dikarya</taxon>
        <taxon>Basidiomycota</taxon>
        <taxon>Agaricomycotina</taxon>
        <taxon>Agaricomycetes</taxon>
        <taxon>Agaricomycetidae</taxon>
        <taxon>Agaricales</taxon>
        <taxon>Marasmiineae</taxon>
        <taxon>Mycenaceae</taxon>
        <taxon>Mycena</taxon>
    </lineage>
</organism>
<keyword evidence="1" id="KW-0472">Membrane</keyword>
<name>A0A8H6SU77_MYCCL</name>
<keyword evidence="1" id="KW-1133">Transmembrane helix</keyword>
<protein>
    <submittedName>
        <fullName evidence="2">Uncharacterized protein</fullName>
    </submittedName>
</protein>